<evidence type="ECO:0000256" key="7">
    <source>
        <dbReference type="RuleBase" id="RU003657"/>
    </source>
</evidence>
<dbReference type="CDD" id="cd04723">
    <property type="entry name" value="HisA_HisF"/>
    <property type="match status" value="1"/>
</dbReference>
<dbReference type="Pfam" id="PF00977">
    <property type="entry name" value="His_biosynth"/>
    <property type="match status" value="1"/>
</dbReference>
<evidence type="ECO:0000256" key="3">
    <source>
        <dbReference type="ARBA" id="ARBA00012550"/>
    </source>
</evidence>
<dbReference type="NCBIfam" id="TIGR02129">
    <property type="entry name" value="hisA_euk"/>
    <property type="match status" value="1"/>
</dbReference>
<evidence type="ECO:0000256" key="2">
    <source>
        <dbReference type="ARBA" id="ARBA00009667"/>
    </source>
</evidence>
<protein>
    <recommendedName>
        <fullName evidence="3">1-(5-phosphoribosyl)-5-[(5-phosphoribosylamino)methylideneamino]imidazole-4-carboxamideisomerase</fullName>
        <ecNumber evidence="3">5.3.1.16</ecNumber>
    </recommendedName>
</protein>
<accession>A0ABP0I516</accession>
<dbReference type="InterPro" id="IPR011858">
    <property type="entry name" value="His6/HISN3"/>
</dbReference>
<dbReference type="GO" id="GO:0016853">
    <property type="term" value="F:isomerase activity"/>
    <property type="evidence" value="ECO:0007669"/>
    <property type="project" value="UniProtKB-KW"/>
</dbReference>
<comment type="caution">
    <text evidence="8">The sequence shown here is derived from an EMBL/GenBank/DDBJ whole genome shotgun (WGS) entry which is preliminary data.</text>
</comment>
<keyword evidence="5 7" id="KW-0368">Histidine biosynthesis</keyword>
<gene>
    <name evidence="8" type="ORF">SCF082_LOCUS4767</name>
</gene>
<keyword evidence="4 7" id="KW-0028">Amino-acid biosynthesis</keyword>
<dbReference type="EMBL" id="CAXAMM010002513">
    <property type="protein sequence ID" value="CAK8996399.1"/>
    <property type="molecule type" value="Genomic_DNA"/>
</dbReference>
<reference evidence="8 9" key="1">
    <citation type="submission" date="2024-02" db="EMBL/GenBank/DDBJ databases">
        <authorList>
            <person name="Chen Y."/>
            <person name="Shah S."/>
            <person name="Dougan E. K."/>
            <person name="Thang M."/>
            <person name="Chan C."/>
        </authorList>
    </citation>
    <scope>NUCLEOTIDE SEQUENCE [LARGE SCALE GENOMIC DNA]</scope>
</reference>
<comment type="similarity">
    <text evidence="2 7">Belongs to the HisA/HisF family.</text>
</comment>
<evidence type="ECO:0000313" key="9">
    <source>
        <dbReference type="Proteomes" id="UP001642464"/>
    </source>
</evidence>
<dbReference type="PANTHER" id="PTHR43090:SF2">
    <property type="entry name" value="1-(5-PHOSPHORIBOSYL)-5-[(5-PHOSPHORIBOSYLAMINO)METHYLIDENEAMINO] IMIDAZOLE-4-CARBOXAMIDE ISOMERASE"/>
    <property type="match status" value="1"/>
</dbReference>
<evidence type="ECO:0000256" key="6">
    <source>
        <dbReference type="ARBA" id="ARBA00023235"/>
    </source>
</evidence>
<dbReference type="PANTHER" id="PTHR43090">
    <property type="entry name" value="1-(5-PHOSPHORIBOSYL)-5-[(5-PHOSPHORIBOSYLAMINO)METHYLIDENEAMINO] IMIDAZOLE-4-CARBOXAMIDE ISOMERASE"/>
    <property type="match status" value="1"/>
</dbReference>
<organism evidence="8 9">
    <name type="scientific">Durusdinium trenchii</name>
    <dbReference type="NCBI Taxonomy" id="1381693"/>
    <lineage>
        <taxon>Eukaryota</taxon>
        <taxon>Sar</taxon>
        <taxon>Alveolata</taxon>
        <taxon>Dinophyceae</taxon>
        <taxon>Suessiales</taxon>
        <taxon>Symbiodiniaceae</taxon>
        <taxon>Durusdinium</taxon>
    </lineage>
</organism>
<dbReference type="Proteomes" id="UP001642464">
    <property type="component" value="Unassembled WGS sequence"/>
</dbReference>
<evidence type="ECO:0000256" key="4">
    <source>
        <dbReference type="ARBA" id="ARBA00022605"/>
    </source>
</evidence>
<dbReference type="InterPro" id="IPR013785">
    <property type="entry name" value="Aldolase_TIM"/>
</dbReference>
<sequence length="305" mass="33447">MKFRPCIDLHEGCVKQIVGGTLTDDPDAPPTTNFSSDRSSDEFAELYRDCGLYGGHVIMLGKGNDQAALAALAAFKGGMQVGGGITPSNALKYLEAGASQVIVTSYVFREGKIDFERLEELFKVVGRDKLVLDLSCRKRSAGPNDAYYVVTDRWQKFTDFEITEENLVKLAKYCCEFLVHGVDVEGTRVGVMGDLVEKLGRWSPIPVTYAGGARSMEDFDLVKLLGRGKVDLTVGSALDIFGGDLKWQTVVKWHYANLFEADHDLFNVADKELRARCLAARASLEADKAAASCALAFKATLEHQE</sequence>
<dbReference type="InterPro" id="IPR006062">
    <property type="entry name" value="His_biosynth"/>
</dbReference>
<proteinExistence type="inferred from homology"/>
<evidence type="ECO:0000256" key="1">
    <source>
        <dbReference type="ARBA" id="ARBA00005133"/>
    </source>
</evidence>
<dbReference type="EC" id="5.3.1.16" evidence="3"/>
<keyword evidence="6 8" id="KW-0413">Isomerase</keyword>
<evidence type="ECO:0000256" key="5">
    <source>
        <dbReference type="ARBA" id="ARBA00023102"/>
    </source>
</evidence>
<dbReference type="InterPro" id="IPR044524">
    <property type="entry name" value="Isoase_HisA-like"/>
</dbReference>
<keyword evidence="9" id="KW-1185">Reference proteome</keyword>
<dbReference type="InterPro" id="IPR011060">
    <property type="entry name" value="RibuloseP-bd_barrel"/>
</dbReference>
<dbReference type="SUPFAM" id="SSF51366">
    <property type="entry name" value="Ribulose-phoshate binding barrel"/>
    <property type="match status" value="1"/>
</dbReference>
<evidence type="ECO:0000313" key="8">
    <source>
        <dbReference type="EMBL" id="CAK8996399.1"/>
    </source>
</evidence>
<dbReference type="Gene3D" id="3.20.20.70">
    <property type="entry name" value="Aldolase class I"/>
    <property type="match status" value="1"/>
</dbReference>
<name>A0ABP0I516_9DINO</name>
<comment type="pathway">
    <text evidence="1">Amino-acid biosynthesis; L-histidine biosynthesis; L-histidine from 5-phospho-alpha-D-ribose 1-diphosphate: step 4/9.</text>
</comment>